<dbReference type="PRINTS" id="PR00412">
    <property type="entry name" value="EPOXHYDRLASE"/>
</dbReference>
<comment type="similarity">
    <text evidence="1">Belongs to the peptidase S33 family.</text>
</comment>
<dbReference type="EMBL" id="BAABIB010000095">
    <property type="protein sequence ID" value="GAA5171739.1"/>
    <property type="molecule type" value="Genomic_DNA"/>
</dbReference>
<dbReference type="InterPro" id="IPR016292">
    <property type="entry name" value="Epoxide_hydrolase"/>
</dbReference>
<dbReference type="PANTHER" id="PTHR21661:SF35">
    <property type="entry name" value="EPOXIDE HYDROLASE"/>
    <property type="match status" value="1"/>
</dbReference>
<dbReference type="InterPro" id="IPR029058">
    <property type="entry name" value="AB_hydrolase_fold"/>
</dbReference>
<sequence length="359" mass="39813">MTGMTNIQPFRIDVPQADLDDRADRLARTRFADELPGFGVPVARVRELVEHWRDRFDGRALEARLNSYPQLTTEIDGQLIHFLHVRSGKDGALPLILTHGWPGSIVEYLDVLDPLTEAGFDVVLPSVPGFGFSGPTRETGWNRYRIARAWTELMARCGYERYGAVGNDGGAMISPEVGRLAPERVVGVHVTQIFSFPSGDPAEMADLTEEEAAGLAHLKWFWDTIGAFNVLLSQQPQTVAHALVDSPAGLAGWNGQLMVEQDVEFAVANLAIYWFTRTAASSMRLYREDSLAEPPSGQTTVPLGLAAFANDFQSIRRFAERDHVNIVSWHTYDEGSHYAAHDATKTLVNDVVTFFEGLR</sequence>
<evidence type="ECO:0000256" key="2">
    <source>
        <dbReference type="ARBA" id="ARBA00022797"/>
    </source>
</evidence>
<evidence type="ECO:0000313" key="6">
    <source>
        <dbReference type="Proteomes" id="UP001500192"/>
    </source>
</evidence>
<dbReference type="InterPro" id="IPR000639">
    <property type="entry name" value="Epox_hydrolase-like"/>
</dbReference>
<dbReference type="PANTHER" id="PTHR21661">
    <property type="entry name" value="EPOXIDE HYDROLASE 1-RELATED"/>
    <property type="match status" value="1"/>
</dbReference>
<evidence type="ECO:0000256" key="3">
    <source>
        <dbReference type="ARBA" id="ARBA00022801"/>
    </source>
</evidence>
<keyword evidence="2" id="KW-0058">Aromatic hydrocarbons catabolism</keyword>
<organism evidence="5 6">
    <name type="scientific">Amycolatopsis dongchuanensis</name>
    <dbReference type="NCBI Taxonomy" id="1070866"/>
    <lineage>
        <taxon>Bacteria</taxon>
        <taxon>Bacillati</taxon>
        <taxon>Actinomycetota</taxon>
        <taxon>Actinomycetes</taxon>
        <taxon>Pseudonocardiales</taxon>
        <taxon>Pseudonocardiaceae</taxon>
        <taxon>Amycolatopsis</taxon>
    </lineage>
</organism>
<proteinExistence type="inferred from homology"/>
<comment type="caution">
    <text evidence="5">The sequence shown here is derived from an EMBL/GenBank/DDBJ whole genome shotgun (WGS) entry which is preliminary data.</text>
</comment>
<gene>
    <name evidence="5" type="ORF">GCM10023214_52330</name>
</gene>
<evidence type="ECO:0000259" key="4">
    <source>
        <dbReference type="Pfam" id="PF06441"/>
    </source>
</evidence>
<dbReference type="Gene3D" id="3.40.50.1820">
    <property type="entry name" value="alpha/beta hydrolase"/>
    <property type="match status" value="1"/>
</dbReference>
<dbReference type="InterPro" id="IPR010497">
    <property type="entry name" value="Epoxide_hydro_N"/>
</dbReference>
<evidence type="ECO:0000256" key="1">
    <source>
        <dbReference type="ARBA" id="ARBA00010088"/>
    </source>
</evidence>
<dbReference type="Pfam" id="PF06441">
    <property type="entry name" value="EHN"/>
    <property type="match status" value="1"/>
</dbReference>
<dbReference type="SUPFAM" id="SSF53474">
    <property type="entry name" value="alpha/beta-Hydrolases"/>
    <property type="match status" value="1"/>
</dbReference>
<evidence type="ECO:0000313" key="5">
    <source>
        <dbReference type="EMBL" id="GAA5171739.1"/>
    </source>
</evidence>
<dbReference type="PIRSF" id="PIRSF001112">
    <property type="entry name" value="Epoxide_hydrolase"/>
    <property type="match status" value="1"/>
</dbReference>
<feature type="domain" description="Epoxide hydrolase N-terminal" evidence="4">
    <location>
        <begin position="7"/>
        <end position="108"/>
    </location>
</feature>
<reference evidence="6" key="1">
    <citation type="journal article" date="2019" name="Int. J. Syst. Evol. Microbiol.">
        <title>The Global Catalogue of Microorganisms (GCM) 10K type strain sequencing project: providing services to taxonomists for standard genome sequencing and annotation.</title>
        <authorList>
            <consortium name="The Broad Institute Genomics Platform"/>
            <consortium name="The Broad Institute Genome Sequencing Center for Infectious Disease"/>
            <person name="Wu L."/>
            <person name="Ma J."/>
        </authorList>
    </citation>
    <scope>NUCLEOTIDE SEQUENCE [LARGE SCALE GENOMIC DNA]</scope>
    <source>
        <strain evidence="6">JCM 18054</strain>
    </source>
</reference>
<keyword evidence="6" id="KW-1185">Reference proteome</keyword>
<name>A0ABP9R4T8_9PSEU</name>
<accession>A0ABP9R4T8</accession>
<dbReference type="Proteomes" id="UP001500192">
    <property type="component" value="Unassembled WGS sequence"/>
</dbReference>
<protein>
    <recommendedName>
        <fullName evidence="4">Epoxide hydrolase N-terminal domain-containing protein</fullName>
    </recommendedName>
</protein>
<keyword evidence="3" id="KW-0378">Hydrolase</keyword>